<dbReference type="AlphaFoldDB" id="A0A1I3P8B5"/>
<sequence length="261" mass="27284">MTGGTTVVSPDWAVTGGTKTKPGNAVKVTNGNTGKRPTIMLRSKKIRTLATQSAGSTPAAIEDLSNGGSRTVLDDGPEVTYGGHGTRELVHRMQSVGGSRYLFGADGQHTKPSRGSGLTDEIVARGRTPGYVLCAKDAAADMKLSAIRNAADGRTTHRMYKDDGTSIGDAWSFKTNGATVTEFGVRGVIAAFAFTQTYLTADATLSAYTPDVQNVAYTGTPADAASTAKLADLNALRVAYENMRASHDALMAFTNSIVDAL</sequence>
<protein>
    <submittedName>
        <fullName evidence="2">Uncharacterized protein</fullName>
    </submittedName>
</protein>
<name>A0A1I3P8B5_9ACTN</name>
<proteinExistence type="predicted"/>
<organism evidence="2 3">
    <name type="scientific">Nocardioides psychrotolerans</name>
    <dbReference type="NCBI Taxonomy" id="1005945"/>
    <lineage>
        <taxon>Bacteria</taxon>
        <taxon>Bacillati</taxon>
        <taxon>Actinomycetota</taxon>
        <taxon>Actinomycetes</taxon>
        <taxon>Propionibacteriales</taxon>
        <taxon>Nocardioidaceae</taxon>
        <taxon>Nocardioides</taxon>
    </lineage>
</organism>
<accession>A0A1I3P8B5</accession>
<reference evidence="2 3" key="1">
    <citation type="submission" date="2016-10" db="EMBL/GenBank/DDBJ databases">
        <authorList>
            <person name="de Groot N.N."/>
        </authorList>
    </citation>
    <scope>NUCLEOTIDE SEQUENCE [LARGE SCALE GENOMIC DNA]</scope>
    <source>
        <strain evidence="2 3">CGMCC 1.11156</strain>
    </source>
</reference>
<evidence type="ECO:0000256" key="1">
    <source>
        <dbReference type="SAM" id="MobiDB-lite"/>
    </source>
</evidence>
<dbReference type="EMBL" id="FOQG01000020">
    <property type="protein sequence ID" value="SFJ17814.1"/>
    <property type="molecule type" value="Genomic_DNA"/>
</dbReference>
<feature type="region of interest" description="Disordered" evidence="1">
    <location>
        <begin position="1"/>
        <end position="35"/>
    </location>
</feature>
<gene>
    <name evidence="2" type="ORF">SAMN05216561_1203</name>
</gene>
<dbReference type="Proteomes" id="UP000198649">
    <property type="component" value="Unassembled WGS sequence"/>
</dbReference>
<keyword evidence="3" id="KW-1185">Reference proteome</keyword>
<feature type="region of interest" description="Disordered" evidence="1">
    <location>
        <begin position="53"/>
        <end position="75"/>
    </location>
</feature>
<dbReference type="RefSeq" id="WP_091116640.1">
    <property type="nucleotide sequence ID" value="NZ_BKAF01000025.1"/>
</dbReference>
<evidence type="ECO:0000313" key="2">
    <source>
        <dbReference type="EMBL" id="SFJ17814.1"/>
    </source>
</evidence>
<evidence type="ECO:0000313" key="3">
    <source>
        <dbReference type="Proteomes" id="UP000198649"/>
    </source>
</evidence>